<proteinExistence type="predicted"/>
<gene>
    <name evidence="2" type="ORF">RM532_12070</name>
</gene>
<dbReference type="EMBL" id="JAVRIB010000012">
    <property type="protein sequence ID" value="MDT0635685.1"/>
    <property type="molecule type" value="Genomic_DNA"/>
</dbReference>
<dbReference type="PANTHER" id="PTHR43841:SF3">
    <property type="entry name" value="(3R)-HYDROXYACYL-ACP DEHYDRATASE SUBUNIT HADB"/>
    <property type="match status" value="1"/>
</dbReference>
<sequence>MALPSFEDIEVGDALPELTHPPITRLQLALYAGASGDHNPMHVDIDFVKQAGLEDVFAHGMLGMAWLGRLVTQWVPQSALRHLEARFLDIVPVHAEVTTRGRVARKFTEDGENRVELEIENVDGEGRASISGVAVVALD</sequence>
<reference evidence="2 3" key="1">
    <citation type="submission" date="2023-09" db="EMBL/GenBank/DDBJ databases">
        <authorList>
            <person name="Rey-Velasco X."/>
        </authorList>
    </citation>
    <scope>NUCLEOTIDE SEQUENCE [LARGE SCALE GENOMIC DNA]</scope>
    <source>
        <strain evidence="2 3">W335</strain>
    </source>
</reference>
<evidence type="ECO:0000313" key="2">
    <source>
        <dbReference type="EMBL" id="MDT0635685.1"/>
    </source>
</evidence>
<evidence type="ECO:0000259" key="1">
    <source>
        <dbReference type="Pfam" id="PF01575"/>
    </source>
</evidence>
<dbReference type="PANTHER" id="PTHR43841">
    <property type="entry name" value="3-HYDROXYACYL-THIOESTER DEHYDRATASE HTDX-RELATED"/>
    <property type="match status" value="1"/>
</dbReference>
<dbReference type="SUPFAM" id="SSF54637">
    <property type="entry name" value="Thioesterase/thiol ester dehydrase-isomerase"/>
    <property type="match status" value="1"/>
</dbReference>
<feature type="domain" description="MaoC-like" evidence="1">
    <location>
        <begin position="22"/>
        <end position="110"/>
    </location>
</feature>
<accession>A0ABU3C298</accession>
<name>A0ABU3C298_9GAMM</name>
<dbReference type="InterPro" id="IPR002539">
    <property type="entry name" value="MaoC-like_dom"/>
</dbReference>
<evidence type="ECO:0000313" key="3">
    <source>
        <dbReference type="Proteomes" id="UP001251857"/>
    </source>
</evidence>
<dbReference type="Pfam" id="PF01575">
    <property type="entry name" value="MaoC_dehydratas"/>
    <property type="match status" value="1"/>
</dbReference>
<protein>
    <submittedName>
        <fullName evidence="2">MaoC/PaaZ C-terminal domain-containing protein</fullName>
    </submittedName>
</protein>
<keyword evidence="3" id="KW-1185">Reference proteome</keyword>
<comment type="caution">
    <text evidence="2">The sequence shown here is derived from an EMBL/GenBank/DDBJ whole genome shotgun (WGS) entry which is preliminary data.</text>
</comment>
<dbReference type="Proteomes" id="UP001251857">
    <property type="component" value="Unassembled WGS sequence"/>
</dbReference>
<dbReference type="RefSeq" id="WP_311653586.1">
    <property type="nucleotide sequence ID" value="NZ_JAVRIB010000012.1"/>
</dbReference>
<dbReference type="Gene3D" id="3.10.129.10">
    <property type="entry name" value="Hotdog Thioesterase"/>
    <property type="match status" value="1"/>
</dbReference>
<organism evidence="2 3">
    <name type="scientific">Spectribacter hydrogenoxidans</name>
    <dbReference type="NCBI Taxonomy" id="3075608"/>
    <lineage>
        <taxon>Bacteria</taxon>
        <taxon>Pseudomonadati</taxon>
        <taxon>Pseudomonadota</taxon>
        <taxon>Gammaproteobacteria</taxon>
        <taxon>Salinisphaerales</taxon>
        <taxon>Salinisphaeraceae</taxon>
        <taxon>Spectribacter</taxon>
    </lineage>
</organism>
<dbReference type="InterPro" id="IPR029069">
    <property type="entry name" value="HotDog_dom_sf"/>
</dbReference>